<dbReference type="InterPro" id="IPR038770">
    <property type="entry name" value="Na+/solute_symporter_sf"/>
</dbReference>
<evidence type="ECO:0000313" key="8">
    <source>
        <dbReference type="Proteomes" id="UP000597668"/>
    </source>
</evidence>
<keyword evidence="8" id="KW-1185">Reference proteome</keyword>
<proteinExistence type="predicted"/>
<dbReference type="AlphaFoldDB" id="A0A8J6IHC4"/>
<feature type="transmembrane region" description="Helical" evidence="5">
    <location>
        <begin position="188"/>
        <end position="210"/>
    </location>
</feature>
<evidence type="ECO:0000256" key="5">
    <source>
        <dbReference type="SAM" id="Phobius"/>
    </source>
</evidence>
<feature type="transmembrane region" description="Helical" evidence="5">
    <location>
        <begin position="56"/>
        <end position="79"/>
    </location>
</feature>
<evidence type="ECO:0000259" key="6">
    <source>
        <dbReference type="Pfam" id="PF00999"/>
    </source>
</evidence>
<gene>
    <name evidence="7" type="ORF">H8K20_12015</name>
</gene>
<evidence type="ECO:0000256" key="4">
    <source>
        <dbReference type="ARBA" id="ARBA00023136"/>
    </source>
</evidence>
<organism evidence="7 8">
    <name type="scientific">Neobittarella massiliensis</name>
    <name type="common">ex Bilen et al. 2018</name>
    <dbReference type="NCBI Taxonomy" id="2041842"/>
    <lineage>
        <taxon>Bacteria</taxon>
        <taxon>Bacillati</taxon>
        <taxon>Bacillota</taxon>
        <taxon>Clostridia</taxon>
        <taxon>Eubacteriales</taxon>
        <taxon>Oscillospiraceae</taxon>
        <taxon>Neobittarella (ex Bilen et al. 2018)</taxon>
    </lineage>
</organism>
<protein>
    <submittedName>
        <fullName evidence="7">Cytidylate kinase family protein</fullName>
    </submittedName>
</protein>
<keyword evidence="4 5" id="KW-0472">Membrane</keyword>
<feature type="transmembrane region" description="Helical" evidence="5">
    <location>
        <begin position="222"/>
        <end position="240"/>
    </location>
</feature>
<dbReference type="GO" id="GO:1902600">
    <property type="term" value="P:proton transmembrane transport"/>
    <property type="evidence" value="ECO:0007669"/>
    <property type="project" value="InterPro"/>
</dbReference>
<reference evidence="7" key="1">
    <citation type="submission" date="2020-08" db="EMBL/GenBank/DDBJ databases">
        <authorList>
            <person name="Liu C."/>
            <person name="Sun Q."/>
        </authorList>
    </citation>
    <scope>NUCLEOTIDE SEQUENCE</scope>
    <source>
        <strain evidence="7">NSJ-65</strain>
    </source>
</reference>
<dbReference type="Pfam" id="PF00999">
    <property type="entry name" value="Na_H_Exchanger"/>
    <property type="match status" value="1"/>
</dbReference>
<evidence type="ECO:0000256" key="1">
    <source>
        <dbReference type="ARBA" id="ARBA00004141"/>
    </source>
</evidence>
<dbReference type="PANTHER" id="PTHR43021">
    <property type="entry name" value="NA(+)/H(+) ANTIPORTER-RELATED"/>
    <property type="match status" value="1"/>
</dbReference>
<dbReference type="Pfam" id="PF13189">
    <property type="entry name" value="Cytidylate_kin2"/>
    <property type="match status" value="1"/>
</dbReference>
<dbReference type="EMBL" id="JACOGI010000003">
    <property type="protein sequence ID" value="MBC3517115.1"/>
    <property type="molecule type" value="Genomic_DNA"/>
</dbReference>
<evidence type="ECO:0000256" key="2">
    <source>
        <dbReference type="ARBA" id="ARBA00022692"/>
    </source>
</evidence>
<keyword evidence="7" id="KW-0418">Kinase</keyword>
<feature type="transmembrane region" description="Helical" evidence="5">
    <location>
        <begin position="246"/>
        <end position="265"/>
    </location>
</feature>
<dbReference type="InterPro" id="IPR006153">
    <property type="entry name" value="Cation/H_exchanger_TM"/>
</dbReference>
<keyword evidence="7" id="KW-0808">Transferase</keyword>
<feature type="transmembrane region" description="Helical" evidence="5">
    <location>
        <begin position="339"/>
        <end position="363"/>
    </location>
</feature>
<accession>A0A8J6IHC4</accession>
<feature type="domain" description="Cation/H+ exchanger transmembrane" evidence="6">
    <location>
        <begin position="13"/>
        <end position="373"/>
    </location>
</feature>
<comment type="subcellular location">
    <subcellularLocation>
        <location evidence="1">Membrane</location>
        <topology evidence="1">Multi-pass membrane protein</topology>
    </subcellularLocation>
</comment>
<feature type="transmembrane region" description="Helical" evidence="5">
    <location>
        <begin position="91"/>
        <end position="114"/>
    </location>
</feature>
<dbReference type="GO" id="GO:0016301">
    <property type="term" value="F:kinase activity"/>
    <property type="evidence" value="ECO:0007669"/>
    <property type="project" value="UniProtKB-KW"/>
</dbReference>
<keyword evidence="3 5" id="KW-1133">Transmembrane helix</keyword>
<dbReference type="InterPro" id="IPR027417">
    <property type="entry name" value="P-loop_NTPase"/>
</dbReference>
<sequence length="616" mass="66474">MILLFLRLLAAVALAFVAGKLVSKLKLPSILGWLIAGMILGPHAVSLVSDTLLDAVWYQSIMHVLECAVGLMIGTELVWRKIKRSGKAIIITTLTQSIGTFLVVSLVFGIVFYFSGIPLYLAFLFGGIALATAPAPALSIVREFKTEGPVTATLIPMAALDDIVGCIVFFSTIAIVAGNLSAGELPAYMIALVVLLPLIIGVVTGLLAGLVLKKERGAGPTLALLIAMILLSSGVGFWCNDLLPRPVLNFMLIGMAFSATFSNMVSEKRLDQIMQGFNPILGVAMIVVILNLGAPLDYHLILGAGLYTAIYIAARAFGKYFGAFFGAAVTKSPKTVRNYLGLTLLPHSGVSLVFTGIAVSVLAGPAPACAKIIQGTIAAAAVINEVIAVVMAKKGFEWAGEFDRQEATNNVSAVPLPPVITISRQHGSGGRMVGHQLSQQLKIPFYDHEIIERAVNSSTIDQSFFEEAETRWAGSLLDGLSRDVGQGLSVDDRVFLHQSQIIRQIASENSCIIVGRCADQVLKDRQNVIRVFIYADRKSRQHRLIHTYHETTDHALADIERTDKRRASYYSFYSGRQFGDADNYDICLNSSALGIDGCVQILKDVYRSLSAATQER</sequence>
<dbReference type="Gene3D" id="1.20.1530.20">
    <property type="match status" value="1"/>
</dbReference>
<feature type="transmembrane region" description="Helical" evidence="5">
    <location>
        <begin position="153"/>
        <end position="176"/>
    </location>
</feature>
<comment type="caution">
    <text evidence="7">The sequence shown here is derived from an EMBL/GenBank/DDBJ whole genome shotgun (WGS) entry which is preliminary data.</text>
</comment>
<dbReference type="SUPFAM" id="SSF52540">
    <property type="entry name" value="P-loop containing nucleoside triphosphate hydrolases"/>
    <property type="match status" value="1"/>
</dbReference>
<dbReference type="GO" id="GO:0015297">
    <property type="term" value="F:antiporter activity"/>
    <property type="evidence" value="ECO:0007669"/>
    <property type="project" value="InterPro"/>
</dbReference>
<feature type="transmembrane region" description="Helical" evidence="5">
    <location>
        <begin position="277"/>
        <end position="294"/>
    </location>
</feature>
<dbReference type="GO" id="GO:0016020">
    <property type="term" value="C:membrane"/>
    <property type="evidence" value="ECO:0007669"/>
    <property type="project" value="UniProtKB-SubCell"/>
</dbReference>
<dbReference type="Gene3D" id="3.40.50.300">
    <property type="entry name" value="P-loop containing nucleotide triphosphate hydrolases"/>
    <property type="match status" value="1"/>
</dbReference>
<evidence type="ECO:0000256" key="3">
    <source>
        <dbReference type="ARBA" id="ARBA00022989"/>
    </source>
</evidence>
<name>A0A8J6IHC4_9FIRM</name>
<dbReference type="PANTHER" id="PTHR43021:SF2">
    <property type="entry name" value="CATION_H+ EXCHANGER DOMAIN-CONTAINING PROTEIN"/>
    <property type="match status" value="1"/>
</dbReference>
<feature type="transmembrane region" description="Helical" evidence="5">
    <location>
        <begin position="300"/>
        <end position="318"/>
    </location>
</feature>
<evidence type="ECO:0000313" key="7">
    <source>
        <dbReference type="EMBL" id="MBC3517115.1"/>
    </source>
</evidence>
<dbReference type="Proteomes" id="UP000597668">
    <property type="component" value="Unassembled WGS sequence"/>
</dbReference>
<keyword evidence="2 5" id="KW-0812">Transmembrane</keyword>
<feature type="transmembrane region" description="Helical" evidence="5">
    <location>
        <begin position="120"/>
        <end position="141"/>
    </location>
</feature>